<dbReference type="RefSeq" id="WP_014826343.1">
    <property type="nucleotide sequence ID" value="NC_018068.1"/>
</dbReference>
<protein>
    <submittedName>
        <fullName evidence="1">Uncharacterized protein</fullName>
    </submittedName>
</protein>
<accession>I4D3G2</accession>
<sequence>MQTAYLLFKYKNMSPKEFYDKKPGEKKILRAFLFYELAERNRENSS</sequence>
<dbReference type="Proteomes" id="UP000002892">
    <property type="component" value="Chromosome"/>
</dbReference>
<name>I4D3G2_DESAJ</name>
<evidence type="ECO:0000313" key="1">
    <source>
        <dbReference type="EMBL" id="AFM40336.1"/>
    </source>
</evidence>
<dbReference type="OrthoDB" id="2087439at2"/>
<evidence type="ECO:0000313" key="2">
    <source>
        <dbReference type="Proteomes" id="UP000002892"/>
    </source>
</evidence>
<gene>
    <name evidence="1" type="ordered locus">Desaci_1310</name>
</gene>
<organism evidence="1 2">
    <name type="scientific">Desulfosporosinus acidiphilus (strain DSM 22704 / JCM 16185 / SJ4)</name>
    <dbReference type="NCBI Taxonomy" id="646529"/>
    <lineage>
        <taxon>Bacteria</taxon>
        <taxon>Bacillati</taxon>
        <taxon>Bacillota</taxon>
        <taxon>Clostridia</taxon>
        <taxon>Eubacteriales</taxon>
        <taxon>Desulfitobacteriaceae</taxon>
        <taxon>Desulfosporosinus</taxon>
    </lineage>
</organism>
<keyword evidence="2" id="KW-1185">Reference proteome</keyword>
<dbReference type="EMBL" id="CP003639">
    <property type="protein sequence ID" value="AFM40336.1"/>
    <property type="molecule type" value="Genomic_DNA"/>
</dbReference>
<dbReference type="AlphaFoldDB" id="I4D3G2"/>
<dbReference type="HOGENOM" id="CLU_215914_0_0_9"/>
<dbReference type="STRING" id="646529.Desaci_1310"/>
<reference evidence="1 2" key="1">
    <citation type="journal article" date="2012" name="J. Bacteriol.">
        <title>Complete genome sequences of Desulfosporosinus orientis DSM765T, Desulfosporosinus youngiae DSM17734T, Desulfosporosinus meridiei DSM13257T, and Desulfosporosinus acidiphilus DSM22704T.</title>
        <authorList>
            <person name="Pester M."/>
            <person name="Brambilla E."/>
            <person name="Alazard D."/>
            <person name="Rattei T."/>
            <person name="Weinmaier T."/>
            <person name="Han J."/>
            <person name="Lucas S."/>
            <person name="Lapidus A."/>
            <person name="Cheng J.F."/>
            <person name="Goodwin L."/>
            <person name="Pitluck S."/>
            <person name="Peters L."/>
            <person name="Ovchinnikova G."/>
            <person name="Teshima H."/>
            <person name="Detter J.C."/>
            <person name="Han C.S."/>
            <person name="Tapia R."/>
            <person name="Land M.L."/>
            <person name="Hauser L."/>
            <person name="Kyrpides N.C."/>
            <person name="Ivanova N.N."/>
            <person name="Pagani I."/>
            <person name="Huntmann M."/>
            <person name="Wei C.L."/>
            <person name="Davenport K.W."/>
            <person name="Daligault H."/>
            <person name="Chain P.S."/>
            <person name="Chen A."/>
            <person name="Mavromatis K."/>
            <person name="Markowitz V."/>
            <person name="Szeto E."/>
            <person name="Mikhailova N."/>
            <person name="Pati A."/>
            <person name="Wagner M."/>
            <person name="Woyke T."/>
            <person name="Ollivier B."/>
            <person name="Klenk H.P."/>
            <person name="Spring S."/>
            <person name="Loy A."/>
        </authorList>
    </citation>
    <scope>NUCLEOTIDE SEQUENCE [LARGE SCALE GENOMIC DNA]</scope>
    <source>
        <strain evidence="2">DSM 22704 / JCM 16185 / SJ4</strain>
    </source>
</reference>
<proteinExistence type="predicted"/>
<dbReference type="KEGG" id="dai:Desaci_1310"/>